<keyword evidence="1" id="KW-0732">Signal</keyword>
<dbReference type="EMBL" id="JAQMLA010000025">
    <property type="protein sequence ID" value="MDB8686971.1"/>
    <property type="molecule type" value="Genomic_DNA"/>
</dbReference>
<protein>
    <submittedName>
        <fullName evidence="2">DUF6034 family protein</fullName>
    </submittedName>
</protein>
<comment type="caution">
    <text evidence="2">The sequence shown here is derived from an EMBL/GenBank/DDBJ whole genome shotgun (WGS) entry which is preliminary data.</text>
</comment>
<sequence>MIKEGKMIVRVRKKRFILFCACLGICVSSVACQKTPEESAIVNKSDGLNQSAIAQKLQAGEERKTDIPQHWKVNEKKSNDRVLISADLKLETMSLGNLPVIEVKNHKLTKSELSKLVTYFTGEEELYVSQNPTKEFYQEVLARIENGEGAYGDSIMLTSVGSFKEDLKNIIEQAPDQASVEKKTTIDFGKETKDLAYKSFEKLGGISSEETEKQYDIYFSADVGEEREASIQAETYQSELHNYSKFSWEKGSEVIALNFVQSTISTNDFAQQNQVGDTEYIKKFSEILNAFRNQIESISIDETKELHTAEKVIGDLKIQDMTLSSSQKALWFPKGMCPDMNEVLLSDDIFWQAELENAEVGYQFVFSKEIEGVKIQKSKTSYVEQQNLYSPPFPVETITIMVTESGVKGFSWNGMSEEEKQIAENTNLLAFDKIQQQLVDQIMYKYSAKGQPANDTTTFQYDIIEAKLIYTYITAYTNPENAWLVPAWFFVVDGKERELQNWYFTINALDGGVITG</sequence>
<dbReference type="Proteomes" id="UP001212160">
    <property type="component" value="Unassembled WGS sequence"/>
</dbReference>
<dbReference type="PROSITE" id="PS51257">
    <property type="entry name" value="PROKAR_LIPOPROTEIN"/>
    <property type="match status" value="1"/>
</dbReference>
<accession>A0AAW6DH75</accession>
<dbReference type="RefSeq" id="WP_272107887.1">
    <property type="nucleotide sequence ID" value="NZ_DAWDPA010000021.1"/>
</dbReference>
<feature type="chain" id="PRO_5043386487" evidence="1">
    <location>
        <begin position="32"/>
        <end position="516"/>
    </location>
</feature>
<evidence type="ECO:0000313" key="3">
    <source>
        <dbReference type="Proteomes" id="UP001212160"/>
    </source>
</evidence>
<dbReference type="Gene3D" id="2.40.128.690">
    <property type="entry name" value="YycH protein, domain 3-like"/>
    <property type="match status" value="1"/>
</dbReference>
<feature type="signal peptide" evidence="1">
    <location>
        <begin position="1"/>
        <end position="31"/>
    </location>
</feature>
<proteinExistence type="predicted"/>
<name>A0AAW6DH75_MEDGN</name>
<evidence type="ECO:0000256" key="1">
    <source>
        <dbReference type="SAM" id="SignalP"/>
    </source>
</evidence>
<organism evidence="2 3">
    <name type="scientific">Mediterraneibacter gnavus</name>
    <name type="common">Ruminococcus gnavus</name>
    <dbReference type="NCBI Taxonomy" id="33038"/>
    <lineage>
        <taxon>Bacteria</taxon>
        <taxon>Bacillati</taxon>
        <taxon>Bacillota</taxon>
        <taxon>Clostridia</taxon>
        <taxon>Lachnospirales</taxon>
        <taxon>Lachnospiraceae</taxon>
        <taxon>Mediterraneibacter</taxon>
    </lineage>
</organism>
<evidence type="ECO:0000313" key="2">
    <source>
        <dbReference type="EMBL" id="MDB8686971.1"/>
    </source>
</evidence>
<dbReference type="AlphaFoldDB" id="A0AAW6DH75"/>
<gene>
    <name evidence="2" type="ORF">PNW85_09820</name>
</gene>
<reference evidence="2" key="1">
    <citation type="submission" date="2023-01" db="EMBL/GenBank/DDBJ databases">
        <title>Human gut microbiome strain richness.</title>
        <authorList>
            <person name="Chen-Liaw A."/>
        </authorList>
    </citation>
    <scope>NUCLEOTIDE SEQUENCE</scope>
    <source>
        <strain evidence="2">RTP21484st1_H11_RTP21484_190118</strain>
    </source>
</reference>